<protein>
    <submittedName>
        <fullName evidence="2">Uncharacterized protein</fullName>
    </submittedName>
</protein>
<comment type="caution">
    <text evidence="2">The sequence shown here is derived from an EMBL/GenBank/DDBJ whole genome shotgun (WGS) entry which is preliminary data.</text>
</comment>
<feature type="signal peptide" evidence="1">
    <location>
        <begin position="1"/>
        <end position="18"/>
    </location>
</feature>
<feature type="chain" id="PRO_5017371432" evidence="1">
    <location>
        <begin position="19"/>
        <end position="256"/>
    </location>
</feature>
<evidence type="ECO:0000256" key="1">
    <source>
        <dbReference type="SAM" id="SignalP"/>
    </source>
</evidence>
<keyword evidence="3" id="KW-1185">Reference proteome</keyword>
<dbReference type="Proteomes" id="UP000265926">
    <property type="component" value="Unassembled WGS sequence"/>
</dbReference>
<evidence type="ECO:0000313" key="3">
    <source>
        <dbReference type="Proteomes" id="UP000265926"/>
    </source>
</evidence>
<sequence>MKTILLFMLAMIVLGASAQKNVVIDQDLADNSEPLKVKIGVQSMGKVAKYKFGGYAVTESKNGWTTTRGKSNFWGTREESTTRNKFSFTLDDGKSNTARVNAATDVKVQLKNSLELFSGFYLGDDELQLAQHNFSASIILNNDTTHLWLLFMKKSAGTESDEPGGAVLTNGQRKILIVSATSEKEGEHRQMLPARGYQFREGEQTLSAIQYLGAGVLGMNKSIVWLHKGLDEDTKLVLAAAMTALLQNEMTAITLD</sequence>
<proteinExistence type="predicted"/>
<reference evidence="2 3" key="1">
    <citation type="submission" date="2018-08" db="EMBL/GenBank/DDBJ databases">
        <title>Pallidiluteibacterium maritimus gen. nov., sp. nov., isolated from coastal sediment.</title>
        <authorList>
            <person name="Zhou L.Y."/>
        </authorList>
    </citation>
    <scope>NUCLEOTIDE SEQUENCE [LARGE SCALE GENOMIC DNA]</scope>
    <source>
        <strain evidence="2 3">XSD2</strain>
    </source>
</reference>
<dbReference type="OrthoDB" id="1121373at2"/>
<dbReference type="AlphaFoldDB" id="A0A399T0R8"/>
<organism evidence="2 3">
    <name type="scientific">Maribellus luteus</name>
    <dbReference type="NCBI Taxonomy" id="2305463"/>
    <lineage>
        <taxon>Bacteria</taxon>
        <taxon>Pseudomonadati</taxon>
        <taxon>Bacteroidota</taxon>
        <taxon>Bacteroidia</taxon>
        <taxon>Marinilabiliales</taxon>
        <taxon>Prolixibacteraceae</taxon>
        <taxon>Maribellus</taxon>
    </lineage>
</organism>
<name>A0A399T0R8_9BACT</name>
<dbReference type="EMBL" id="QWGR01000002">
    <property type="protein sequence ID" value="RIJ49906.1"/>
    <property type="molecule type" value="Genomic_DNA"/>
</dbReference>
<gene>
    <name evidence="2" type="ORF">D1614_03955</name>
</gene>
<dbReference type="RefSeq" id="WP_119436594.1">
    <property type="nucleotide sequence ID" value="NZ_QWGR01000002.1"/>
</dbReference>
<accession>A0A399T0R8</accession>
<keyword evidence="1" id="KW-0732">Signal</keyword>
<evidence type="ECO:0000313" key="2">
    <source>
        <dbReference type="EMBL" id="RIJ49906.1"/>
    </source>
</evidence>